<dbReference type="PANTHER" id="PTHR24252">
    <property type="entry name" value="ACROSIN-RELATED"/>
    <property type="match status" value="1"/>
</dbReference>
<dbReference type="InterPro" id="IPR009003">
    <property type="entry name" value="Peptidase_S1_PA"/>
</dbReference>
<evidence type="ECO:0000256" key="2">
    <source>
        <dbReference type="ARBA" id="ARBA00022801"/>
    </source>
</evidence>
<dbReference type="KEGG" id="epa:110250403"/>
<dbReference type="PROSITE" id="PS00135">
    <property type="entry name" value="TRYPSIN_SER"/>
    <property type="match status" value="1"/>
</dbReference>
<sequence>MKLLVTLMFLGALCMCFAEAEKIECGTKGKGIERIVGGKDVTTKGQWPWQISIKRSKGGHFCGGSIIKPNWIVTAAHCFKKGARPADYKVTAGELNLAKKDGDEQVMDIEKIIKHPNYDESKSPKFDYDITLLKLKKNINFNDKVRPICLPKKRFPDGENCYVTGWGYLKEFNKKIHKKPERSPILQQLELPLVSDKECGKRHRLTSRMICAGGTEGEDSCQGDSGGPLTCKNKSGIWDLAGVVSFGRGCARKNEYGVYSNVAELKGWVEDQIKKN</sequence>
<dbReference type="OrthoDB" id="6018415at2759"/>
<dbReference type="PROSITE" id="PS00134">
    <property type="entry name" value="TRYPSIN_HIS"/>
    <property type="match status" value="1"/>
</dbReference>
<dbReference type="RefSeq" id="XP_020912659.1">
    <property type="nucleotide sequence ID" value="XM_021057000.2"/>
</dbReference>
<dbReference type="CDD" id="cd00190">
    <property type="entry name" value="Tryp_SPc"/>
    <property type="match status" value="1"/>
</dbReference>
<feature type="signal peptide" evidence="6">
    <location>
        <begin position="1"/>
        <end position="20"/>
    </location>
</feature>
<dbReference type="InterPro" id="IPR043504">
    <property type="entry name" value="Peptidase_S1_PA_chymotrypsin"/>
</dbReference>
<evidence type="ECO:0000259" key="7">
    <source>
        <dbReference type="PROSITE" id="PS50240"/>
    </source>
</evidence>
<keyword evidence="2 5" id="KW-0378">Hydrolase</keyword>
<dbReference type="Proteomes" id="UP000887567">
    <property type="component" value="Unplaced"/>
</dbReference>
<dbReference type="Pfam" id="PF00089">
    <property type="entry name" value="Trypsin"/>
    <property type="match status" value="1"/>
</dbReference>
<keyword evidence="9" id="KW-1185">Reference proteome</keyword>
<feature type="domain" description="Peptidase S1" evidence="7">
    <location>
        <begin position="35"/>
        <end position="274"/>
    </location>
</feature>
<evidence type="ECO:0000313" key="8">
    <source>
        <dbReference type="EnsemblMetazoa" id="XP_020912659.1"/>
    </source>
</evidence>
<dbReference type="InterPro" id="IPR033116">
    <property type="entry name" value="TRYPSIN_SER"/>
</dbReference>
<dbReference type="InterPro" id="IPR001314">
    <property type="entry name" value="Peptidase_S1A"/>
</dbReference>
<dbReference type="GO" id="GO:0004252">
    <property type="term" value="F:serine-type endopeptidase activity"/>
    <property type="evidence" value="ECO:0007669"/>
    <property type="project" value="InterPro"/>
</dbReference>
<dbReference type="PROSITE" id="PS50240">
    <property type="entry name" value="TRYPSIN_DOM"/>
    <property type="match status" value="1"/>
</dbReference>
<dbReference type="InterPro" id="IPR001254">
    <property type="entry name" value="Trypsin_dom"/>
</dbReference>
<dbReference type="GeneID" id="110250403"/>
<dbReference type="SMART" id="SM00020">
    <property type="entry name" value="Tryp_SPc"/>
    <property type="match status" value="1"/>
</dbReference>
<protein>
    <recommendedName>
        <fullName evidence="7">Peptidase S1 domain-containing protein</fullName>
    </recommendedName>
</protein>
<keyword evidence="1 5" id="KW-0645">Protease</keyword>
<evidence type="ECO:0000313" key="9">
    <source>
        <dbReference type="Proteomes" id="UP000887567"/>
    </source>
</evidence>
<dbReference type="GO" id="GO:0006508">
    <property type="term" value="P:proteolysis"/>
    <property type="evidence" value="ECO:0007669"/>
    <property type="project" value="UniProtKB-KW"/>
</dbReference>
<evidence type="ECO:0000256" key="6">
    <source>
        <dbReference type="SAM" id="SignalP"/>
    </source>
</evidence>
<feature type="chain" id="PRO_5036697798" description="Peptidase S1 domain-containing protein" evidence="6">
    <location>
        <begin position="21"/>
        <end position="276"/>
    </location>
</feature>
<keyword evidence="4" id="KW-1015">Disulfide bond</keyword>
<reference evidence="8" key="1">
    <citation type="submission" date="2022-11" db="UniProtKB">
        <authorList>
            <consortium name="EnsemblMetazoa"/>
        </authorList>
    </citation>
    <scope>IDENTIFICATION</scope>
</reference>
<dbReference type="EnsemblMetazoa" id="XM_021057000.2">
    <property type="protein sequence ID" value="XP_020912659.1"/>
    <property type="gene ID" value="LOC110250403"/>
</dbReference>
<organism evidence="8 9">
    <name type="scientific">Exaiptasia diaphana</name>
    <name type="common">Tropical sea anemone</name>
    <name type="synonym">Aiptasia pulchella</name>
    <dbReference type="NCBI Taxonomy" id="2652724"/>
    <lineage>
        <taxon>Eukaryota</taxon>
        <taxon>Metazoa</taxon>
        <taxon>Cnidaria</taxon>
        <taxon>Anthozoa</taxon>
        <taxon>Hexacorallia</taxon>
        <taxon>Actiniaria</taxon>
        <taxon>Aiptasiidae</taxon>
        <taxon>Exaiptasia</taxon>
    </lineage>
</organism>
<evidence type="ECO:0000256" key="3">
    <source>
        <dbReference type="ARBA" id="ARBA00022825"/>
    </source>
</evidence>
<evidence type="ECO:0000256" key="5">
    <source>
        <dbReference type="RuleBase" id="RU363034"/>
    </source>
</evidence>
<dbReference type="FunFam" id="2.40.10.10:FF:000003">
    <property type="entry name" value="Transmembrane serine protease 3"/>
    <property type="match status" value="1"/>
</dbReference>
<name>A0A913XZD4_EXADI</name>
<proteinExistence type="predicted"/>
<keyword evidence="3 5" id="KW-0720">Serine protease</keyword>
<dbReference type="AlphaFoldDB" id="A0A913XZD4"/>
<dbReference type="PANTHER" id="PTHR24252:SF7">
    <property type="entry name" value="HYALIN"/>
    <property type="match status" value="1"/>
</dbReference>
<dbReference type="Gene3D" id="2.40.10.10">
    <property type="entry name" value="Trypsin-like serine proteases"/>
    <property type="match status" value="1"/>
</dbReference>
<evidence type="ECO:0000256" key="4">
    <source>
        <dbReference type="ARBA" id="ARBA00023157"/>
    </source>
</evidence>
<dbReference type="InterPro" id="IPR018114">
    <property type="entry name" value="TRYPSIN_HIS"/>
</dbReference>
<accession>A0A913XZD4</accession>
<dbReference type="PRINTS" id="PR00722">
    <property type="entry name" value="CHYMOTRYPSIN"/>
</dbReference>
<dbReference type="SUPFAM" id="SSF50494">
    <property type="entry name" value="Trypsin-like serine proteases"/>
    <property type="match status" value="1"/>
</dbReference>
<evidence type="ECO:0000256" key="1">
    <source>
        <dbReference type="ARBA" id="ARBA00022670"/>
    </source>
</evidence>
<keyword evidence="6" id="KW-0732">Signal</keyword>